<evidence type="ECO:0000259" key="6">
    <source>
        <dbReference type="PROSITE" id="PS50219"/>
    </source>
</evidence>
<dbReference type="Gene3D" id="3.40.50.11210">
    <property type="entry name" value="Rap/Ran-GAP"/>
    <property type="match status" value="1"/>
</dbReference>
<keyword evidence="1" id="KW-0343">GTPase activation</keyword>
<feature type="region of interest" description="Disordered" evidence="4">
    <location>
        <begin position="802"/>
        <end position="884"/>
    </location>
</feature>
<accession>A0A8C3LKK4</accession>
<dbReference type="SUPFAM" id="SSF111347">
    <property type="entry name" value="Rap/Ran-GAP"/>
    <property type="match status" value="1"/>
</dbReference>
<dbReference type="PANTHER" id="PTHR15711:SF62">
    <property type="entry name" value="GTPASE-ACTIVATING RAP_RAN-GAP DOMAIN-LIKE PROTEIN 3"/>
    <property type="match status" value="1"/>
</dbReference>
<dbReference type="Pfam" id="PF02145">
    <property type="entry name" value="Rap_GAP"/>
    <property type="match status" value="1"/>
</dbReference>
<dbReference type="InterPro" id="IPR050989">
    <property type="entry name" value="Rap1_Ran_GAP"/>
</dbReference>
<dbReference type="SMART" id="SM00036">
    <property type="entry name" value="CNH"/>
    <property type="match status" value="1"/>
</dbReference>
<reference evidence="7" key="2">
    <citation type="submission" date="2025-09" db="UniProtKB">
        <authorList>
            <consortium name="Ensembl"/>
        </authorList>
    </citation>
    <scope>IDENTIFICATION</scope>
</reference>
<dbReference type="InterPro" id="IPR000331">
    <property type="entry name" value="Rap/Ran_GAP_dom"/>
</dbReference>
<keyword evidence="8" id="KW-1185">Reference proteome</keyword>
<evidence type="ECO:0000259" key="5">
    <source>
        <dbReference type="PROSITE" id="PS50085"/>
    </source>
</evidence>
<dbReference type="PANTHER" id="PTHR15711">
    <property type="entry name" value="RAP GTPASE-ACTIVATING PROTEIN"/>
    <property type="match status" value="1"/>
</dbReference>
<comment type="similarity">
    <text evidence="2">Belongs to the GARNL3 family.</text>
</comment>
<evidence type="ECO:0000313" key="8">
    <source>
        <dbReference type="Proteomes" id="UP000694543"/>
    </source>
</evidence>
<evidence type="ECO:0000256" key="3">
    <source>
        <dbReference type="ARBA" id="ARBA00069072"/>
    </source>
</evidence>
<dbReference type="Ensembl" id="ENSCPIT00010013946.1">
    <property type="protein sequence ID" value="ENSCPIP00010011788.1"/>
    <property type="gene ID" value="ENSCPIG00010009192.1"/>
</dbReference>
<dbReference type="InterPro" id="IPR001180">
    <property type="entry name" value="CNH_dom"/>
</dbReference>
<dbReference type="AlphaFoldDB" id="A0A8C3LKK4"/>
<feature type="compositionally biased region" description="Low complexity" evidence="4">
    <location>
        <begin position="866"/>
        <end position="878"/>
    </location>
</feature>
<dbReference type="PROSITE" id="PS50085">
    <property type="entry name" value="RAPGAP"/>
    <property type="match status" value="1"/>
</dbReference>
<feature type="compositionally biased region" description="Low complexity" evidence="4">
    <location>
        <begin position="825"/>
        <end position="838"/>
    </location>
</feature>
<evidence type="ECO:0000256" key="2">
    <source>
        <dbReference type="ARBA" id="ARBA00060925"/>
    </source>
</evidence>
<protein>
    <recommendedName>
        <fullName evidence="3">GTPase-activating Rap/Ran-GAP domain-like protein 3</fullName>
    </recommendedName>
</protein>
<feature type="domain" description="Rap-GAP" evidence="5">
    <location>
        <begin position="185"/>
        <end position="401"/>
    </location>
</feature>
<dbReference type="FunFam" id="3.40.50.11210:FF:000006">
    <property type="entry name" value="GTPase-activating Rap/Ran-GAP domain-like protein 3 isoform X1"/>
    <property type="match status" value="1"/>
</dbReference>
<evidence type="ECO:0000313" key="7">
    <source>
        <dbReference type="Ensembl" id="ENSCPIP00010011788.1"/>
    </source>
</evidence>
<feature type="domain" description="CNH" evidence="6">
    <location>
        <begin position="483"/>
        <end position="792"/>
    </location>
</feature>
<sequence>MELSNAEAVSTRFLGLTQRSVSEDLGCRRGEFSRKHYGSVELLISSDADGAIQRAGRFRVENGSTDENTGYTPGTWHRTDVHLENPEYYTRWYFKYFLGKVHQNYIGTDSEKNPFFLSVVLSDQNNQRVPQYHSILWRKTGTQKICLPYSPTKTLSVKSILSAMSLEKFEKGPREIFHPDIQKDLLVLEEQEGSVNFKFGVLYAKDGQLTDDEMFSNETGSESFQRFLHLLGDTITLKGWTGYRGGLDTKNDTTGTFSIYTVYQGHEIMFHVSTMLPYSRENKQQVERKRHIGNDIVTIVFQEGEETAPAFKPSMIRSHFTHIFALVRYNKQNDSYRLKIFSEESVPLFGPPLPSPPVFTNHQEFRDFVLVKLINGEKATLETPTFSQKRQRTLDMLIRSLYQDLMPDLHKNMLNRRSFSDVLPESPKSTRKKEEARQAEFVRLGQALKLKTGVKGDTPATLATTSFCKKEPWESQSFCNNFPHEVVCADSWGQSLLVSTDAGVLLIDDGQTAVQVFDKTLQIKQMHVLEALDYLIARTDKGKDSRLLVFRLSSVQKDIETKQVIRSKYDCRENKLERTKGCHLYAINTHHGSELRIVVAIRNKLLLITKKYNPCNSLTGSSPPLSESPVEEFQYIREICLSDPPVVMTLVDGPTEDSDNMICVAYRHQFDLVNESTGESYRLHHIEANKVNFVAAIDVYEDGEAGLLLCYNYVCQYRKVYPFNGGSPLIQPSAYDFHFCWNQVPYAVVCAFPYILAFTTDSIEIRLVVNGNLVHTAVVPELQLVASRSDIYFKATAAVSGSSHSNSKEISSRSSPQTPTAYDMSECSLSSSEGLLDEPIPKTEGAQKQKKIPRRQSDPKQGAVRSTSSDSPSSLTSLGEIMPS</sequence>
<organism evidence="7 8">
    <name type="scientific">Chrysolophus pictus</name>
    <name type="common">Golden pheasant</name>
    <name type="synonym">Phasianus pictus</name>
    <dbReference type="NCBI Taxonomy" id="9089"/>
    <lineage>
        <taxon>Eukaryota</taxon>
        <taxon>Metazoa</taxon>
        <taxon>Chordata</taxon>
        <taxon>Craniata</taxon>
        <taxon>Vertebrata</taxon>
        <taxon>Euteleostomi</taxon>
        <taxon>Archelosauria</taxon>
        <taxon>Archosauria</taxon>
        <taxon>Dinosauria</taxon>
        <taxon>Saurischia</taxon>
        <taxon>Theropoda</taxon>
        <taxon>Coelurosauria</taxon>
        <taxon>Aves</taxon>
        <taxon>Neognathae</taxon>
        <taxon>Galloanserae</taxon>
        <taxon>Galliformes</taxon>
        <taxon>Phasianidae</taxon>
        <taxon>Phasianinae</taxon>
        <taxon>Chrysolophus</taxon>
    </lineage>
</organism>
<dbReference type="PROSITE" id="PS50219">
    <property type="entry name" value="CNH"/>
    <property type="match status" value="1"/>
</dbReference>
<dbReference type="GO" id="GO:0005096">
    <property type="term" value="F:GTPase activator activity"/>
    <property type="evidence" value="ECO:0007669"/>
    <property type="project" value="UniProtKB-KW"/>
</dbReference>
<dbReference type="Pfam" id="PF00780">
    <property type="entry name" value="CNH"/>
    <property type="match status" value="1"/>
</dbReference>
<name>A0A8C3LKK4_CHRPC</name>
<dbReference type="InterPro" id="IPR035974">
    <property type="entry name" value="Rap/Ran-GAP_sf"/>
</dbReference>
<evidence type="ECO:0000256" key="4">
    <source>
        <dbReference type="SAM" id="MobiDB-lite"/>
    </source>
</evidence>
<proteinExistence type="inferred from homology"/>
<evidence type="ECO:0000256" key="1">
    <source>
        <dbReference type="ARBA" id="ARBA00022468"/>
    </source>
</evidence>
<reference evidence="7" key="1">
    <citation type="submission" date="2025-08" db="UniProtKB">
        <authorList>
            <consortium name="Ensembl"/>
        </authorList>
    </citation>
    <scope>IDENTIFICATION</scope>
</reference>
<dbReference type="GO" id="GO:0051056">
    <property type="term" value="P:regulation of small GTPase mediated signal transduction"/>
    <property type="evidence" value="ECO:0007669"/>
    <property type="project" value="InterPro"/>
</dbReference>
<dbReference type="Proteomes" id="UP000694543">
    <property type="component" value="Unplaced"/>
</dbReference>